<evidence type="ECO:0000256" key="3">
    <source>
        <dbReference type="ARBA" id="ARBA00022692"/>
    </source>
</evidence>
<dbReference type="PRINTS" id="PR01506">
    <property type="entry name" value="TATBPROTEIN"/>
</dbReference>
<comment type="caution">
    <text evidence="9">The sequence shown here is derived from an EMBL/GenBank/DDBJ whole genome shotgun (WGS) entry which is preliminary data.</text>
</comment>
<protein>
    <submittedName>
        <fullName evidence="9">Sec-independent protein translocase protein TatB</fullName>
    </submittedName>
</protein>
<keyword evidence="2" id="KW-0813">Transport</keyword>
<organism evidence="9 10">
    <name type="scientific">Sediminihabitans luteus</name>
    <dbReference type="NCBI Taxonomy" id="1138585"/>
    <lineage>
        <taxon>Bacteria</taxon>
        <taxon>Bacillati</taxon>
        <taxon>Actinomycetota</taxon>
        <taxon>Actinomycetes</taxon>
        <taxon>Micrococcales</taxon>
        <taxon>Cellulomonadaceae</taxon>
        <taxon>Sediminihabitans</taxon>
    </lineage>
</organism>
<keyword evidence="10" id="KW-1185">Reference proteome</keyword>
<dbReference type="RefSeq" id="WP_100421453.1">
    <property type="nucleotide sequence ID" value="NZ_BOOX01000009.1"/>
</dbReference>
<keyword evidence="6" id="KW-0811">Translocation</keyword>
<dbReference type="Proteomes" id="UP000231693">
    <property type="component" value="Unassembled WGS sequence"/>
</dbReference>
<dbReference type="AlphaFoldDB" id="A0A2M9CYH9"/>
<dbReference type="InterPro" id="IPR003369">
    <property type="entry name" value="TatA/B/E"/>
</dbReference>
<evidence type="ECO:0000256" key="2">
    <source>
        <dbReference type="ARBA" id="ARBA00022448"/>
    </source>
</evidence>
<evidence type="ECO:0000256" key="6">
    <source>
        <dbReference type="ARBA" id="ARBA00023010"/>
    </source>
</evidence>
<keyword evidence="5" id="KW-1133">Transmembrane helix</keyword>
<keyword evidence="4" id="KW-0653">Protein transport</keyword>
<dbReference type="EMBL" id="PGFE01000001">
    <property type="protein sequence ID" value="PJJ76989.1"/>
    <property type="molecule type" value="Genomic_DNA"/>
</dbReference>
<keyword evidence="3" id="KW-0812">Transmembrane</keyword>
<gene>
    <name evidence="9" type="ORF">CLV28_0201</name>
</gene>
<dbReference type="Pfam" id="PF02416">
    <property type="entry name" value="TatA_B_E"/>
    <property type="match status" value="1"/>
</dbReference>
<dbReference type="OrthoDB" id="3267321at2"/>
<reference evidence="9 10" key="1">
    <citation type="submission" date="2017-11" db="EMBL/GenBank/DDBJ databases">
        <title>Genomic Encyclopedia of Archaeal and Bacterial Type Strains, Phase II (KMG-II): From Individual Species to Whole Genera.</title>
        <authorList>
            <person name="Goeker M."/>
        </authorList>
    </citation>
    <scope>NUCLEOTIDE SEQUENCE [LARGE SCALE GENOMIC DNA]</scope>
    <source>
        <strain evidence="9 10">DSM 25478</strain>
    </source>
</reference>
<evidence type="ECO:0000256" key="4">
    <source>
        <dbReference type="ARBA" id="ARBA00022927"/>
    </source>
</evidence>
<proteinExistence type="predicted"/>
<evidence type="ECO:0000256" key="1">
    <source>
        <dbReference type="ARBA" id="ARBA00004167"/>
    </source>
</evidence>
<keyword evidence="7" id="KW-0472">Membrane</keyword>
<sequence>MFGINGSEFVVLAVLVVLLVGPERMPEYAEQLGRLVRSGRKHLDAARKRVDDEMGDDLKDVDWAKLDPRQYDPRRIVREALLDDPAPTAGAASAAGAAAAVAGGAAAGGAVAASVGAVRAGSGARQAVGGGPASVDRLPAGVDAPYDDEAT</sequence>
<comment type="subcellular location">
    <subcellularLocation>
        <location evidence="1">Membrane</location>
        <topology evidence="1">Single-pass membrane protein</topology>
    </subcellularLocation>
</comment>
<feature type="region of interest" description="Disordered" evidence="8">
    <location>
        <begin position="121"/>
        <end position="151"/>
    </location>
</feature>
<evidence type="ECO:0000256" key="8">
    <source>
        <dbReference type="SAM" id="MobiDB-lite"/>
    </source>
</evidence>
<evidence type="ECO:0000313" key="9">
    <source>
        <dbReference type="EMBL" id="PJJ76989.1"/>
    </source>
</evidence>
<dbReference type="Gene3D" id="1.20.5.3310">
    <property type="match status" value="1"/>
</dbReference>
<evidence type="ECO:0000256" key="5">
    <source>
        <dbReference type="ARBA" id="ARBA00022989"/>
    </source>
</evidence>
<evidence type="ECO:0000256" key="7">
    <source>
        <dbReference type="ARBA" id="ARBA00023136"/>
    </source>
</evidence>
<accession>A0A2M9CYH9</accession>
<name>A0A2M9CYH9_9CELL</name>
<evidence type="ECO:0000313" key="10">
    <source>
        <dbReference type="Proteomes" id="UP000231693"/>
    </source>
</evidence>